<proteinExistence type="predicted"/>
<evidence type="ECO:0000313" key="2">
    <source>
        <dbReference type="Proteomes" id="UP001349262"/>
    </source>
</evidence>
<gene>
    <name evidence="1" type="ORF">MRSR164_03135</name>
</gene>
<comment type="caution">
    <text evidence="1">The sequence shown here is derived from an EMBL/GenBank/DDBJ whole genome shotgun (WGS) entry which is preliminary data.</text>
</comment>
<keyword evidence="2" id="KW-1185">Reference proteome</keyword>
<evidence type="ECO:0000313" key="1">
    <source>
        <dbReference type="EMBL" id="MEE7455837.1"/>
    </source>
</evidence>
<accession>A0ABU7T6B4</accession>
<protein>
    <submittedName>
        <fullName evidence="1">Uncharacterized protein</fullName>
    </submittedName>
</protein>
<organism evidence="1 2">
    <name type="scientific">Methylobacterium radiotolerans</name>
    <dbReference type="NCBI Taxonomy" id="31998"/>
    <lineage>
        <taxon>Bacteria</taxon>
        <taxon>Pseudomonadati</taxon>
        <taxon>Pseudomonadota</taxon>
        <taxon>Alphaproteobacteria</taxon>
        <taxon>Hyphomicrobiales</taxon>
        <taxon>Methylobacteriaceae</taxon>
        <taxon>Methylobacterium</taxon>
    </lineage>
</organism>
<dbReference type="EMBL" id="MLBY01000002">
    <property type="protein sequence ID" value="MEE7455837.1"/>
    <property type="molecule type" value="Genomic_DNA"/>
</dbReference>
<sequence>MGQILPITNDPDRSADLACGLDLGLAYQIHDRWTQAAPVEAAAALVTDGLDPDAVNVQRPRHLLMRARRGAPRIAVLRQDTPQTRLQALALGASWKPTRPTRSFGQ</sequence>
<dbReference type="Proteomes" id="UP001349262">
    <property type="component" value="Unassembled WGS sequence"/>
</dbReference>
<reference evidence="1 2" key="1">
    <citation type="journal article" date="2012" name="Genet. Mol. Biol.">
        <title>Analysis of 16S rRNA and mxaF genes revealing insights into Methylobacterium niche-specific plant association.</title>
        <authorList>
            <person name="Dourado M.N."/>
            <person name="Andreote F.D."/>
            <person name="Dini-Andreote F."/>
            <person name="Conti R."/>
            <person name="Araujo J.M."/>
            <person name="Araujo W.L."/>
        </authorList>
    </citation>
    <scope>NUCLEOTIDE SEQUENCE [LARGE SCALE GENOMIC DNA]</scope>
    <source>
        <strain evidence="1 2">SR1.6/4</strain>
    </source>
</reference>
<name>A0ABU7T6B4_9HYPH</name>